<gene>
    <name evidence="1" type="ORF">EQP59_02230</name>
</gene>
<evidence type="ECO:0000313" key="1">
    <source>
        <dbReference type="EMBL" id="QAR30258.1"/>
    </source>
</evidence>
<evidence type="ECO:0000313" key="2">
    <source>
        <dbReference type="Proteomes" id="UP000287701"/>
    </source>
</evidence>
<dbReference type="RefSeq" id="WP_128500760.1">
    <property type="nucleotide sequence ID" value="NZ_CP035107.1"/>
</dbReference>
<protein>
    <submittedName>
        <fullName evidence="1">Uncharacterized protein</fullName>
    </submittedName>
</protein>
<dbReference type="AlphaFoldDB" id="A0A3R5UR31"/>
<dbReference type="EMBL" id="CP035107">
    <property type="protein sequence ID" value="QAR30258.1"/>
    <property type="molecule type" value="Genomic_DNA"/>
</dbReference>
<dbReference type="Proteomes" id="UP000287701">
    <property type="component" value="Chromosome"/>
</dbReference>
<reference evidence="1 2" key="1">
    <citation type="submission" date="2019-01" db="EMBL/GenBank/DDBJ databases">
        <title>Whole Genome of Ornithobacterium rhinotracheale FARPER-174b.</title>
        <authorList>
            <person name="Tataje-Lavanda L.A."/>
            <person name="Montalvan A."/>
            <person name="Montesinos R."/>
            <person name="Zimic M."/>
            <person name="Fernandez-Sanchez M."/>
            <person name="Fernandez-Diaz M."/>
        </authorList>
    </citation>
    <scope>NUCLEOTIDE SEQUENCE [LARGE SCALE GENOMIC DNA]</scope>
    <source>
        <strain evidence="1 2">FARPER-174b</strain>
    </source>
</reference>
<name>A0A3R5UR31_ORNRH</name>
<sequence length="273" mass="30914">MKTLYIKSIDGCTDFQDRLLHISEADTVLVTYGIKKSYDDDFVKDTATGCAKLLKTKAYGIKTGKEFISVMENAGRIAAYVNWGHSWDSGLYLTNNNGFYIDSYDQGGGPGDARLKDLSKSKIKTRKHTLFIFASCGTAGAFNVEFKKSFAYTFANFINKVNEVGSSDGVWDYKVTTIGATDLSNLFWKNEYNKGKIQCLDGSFKKIEKLFRITKKAIYKTVTTGWWLWEKKEKVFSHYEVNKQEVSVKVTDLGKKIDVIKIIQNHDPENISI</sequence>
<proteinExistence type="predicted"/>
<organism evidence="1 2">
    <name type="scientific">Ornithobacterium rhinotracheale</name>
    <dbReference type="NCBI Taxonomy" id="28251"/>
    <lineage>
        <taxon>Bacteria</taxon>
        <taxon>Pseudomonadati</taxon>
        <taxon>Bacteroidota</taxon>
        <taxon>Flavobacteriia</taxon>
        <taxon>Flavobacteriales</taxon>
        <taxon>Weeksellaceae</taxon>
        <taxon>Ornithobacterium</taxon>
    </lineage>
</organism>
<accession>A0A3R5UR31</accession>